<reference evidence="2" key="1">
    <citation type="journal article" date="2019" name="Int. J. Syst. Evol. Microbiol.">
        <title>The Global Catalogue of Microorganisms (GCM) 10K type strain sequencing project: providing services to taxonomists for standard genome sequencing and annotation.</title>
        <authorList>
            <consortium name="The Broad Institute Genomics Platform"/>
            <consortium name="The Broad Institute Genome Sequencing Center for Infectious Disease"/>
            <person name="Wu L."/>
            <person name="Ma J."/>
        </authorList>
    </citation>
    <scope>NUCLEOTIDE SEQUENCE [LARGE SCALE GENOMIC DNA]</scope>
    <source>
        <strain evidence="2">CGMCC 1.10131</strain>
    </source>
</reference>
<evidence type="ECO:0000313" key="1">
    <source>
        <dbReference type="EMBL" id="GGA94683.1"/>
    </source>
</evidence>
<dbReference type="RefSeq" id="WP_055731457.1">
    <property type="nucleotide sequence ID" value="NZ_BMDY01000002.1"/>
</dbReference>
<dbReference type="Proteomes" id="UP000651977">
    <property type="component" value="Unassembled WGS sequence"/>
</dbReference>
<name>A0ABQ1HXP4_9ALTE</name>
<keyword evidence="2" id="KW-1185">Reference proteome</keyword>
<accession>A0ABQ1HXP4</accession>
<comment type="caution">
    <text evidence="1">The sequence shown here is derived from an EMBL/GenBank/DDBJ whole genome shotgun (WGS) entry which is preliminary data.</text>
</comment>
<sequence>MKIRHTTASIFIRAAYLALGLIAVVMQPCVAEDRVEQLRPSSLLRLSAEQFALLGDVFEKAYQDTDFSPTLTNSYFSNSQLYDMVAVPVIQTPFNDFRLELFSHIYDPKYSVYKQLSENSVYHNLGQRQLSYLTNKSDIAVGLGFVAPLNDKMSMKTILSSHDIPGYGDSKFSIGLEFKY</sequence>
<gene>
    <name evidence="1" type="ORF">GCM10007414_04300</name>
</gene>
<dbReference type="EMBL" id="BMDY01000002">
    <property type="protein sequence ID" value="GGA94683.1"/>
    <property type="molecule type" value="Genomic_DNA"/>
</dbReference>
<proteinExistence type="predicted"/>
<organism evidence="1 2">
    <name type="scientific">Agarivorans gilvus</name>
    <dbReference type="NCBI Taxonomy" id="680279"/>
    <lineage>
        <taxon>Bacteria</taxon>
        <taxon>Pseudomonadati</taxon>
        <taxon>Pseudomonadota</taxon>
        <taxon>Gammaproteobacteria</taxon>
        <taxon>Alteromonadales</taxon>
        <taxon>Alteromonadaceae</taxon>
        <taxon>Agarivorans</taxon>
    </lineage>
</organism>
<protein>
    <submittedName>
        <fullName evidence="1">Uncharacterized protein</fullName>
    </submittedName>
</protein>
<evidence type="ECO:0000313" key="2">
    <source>
        <dbReference type="Proteomes" id="UP000651977"/>
    </source>
</evidence>